<feature type="region of interest" description="Disordered" evidence="2">
    <location>
        <begin position="215"/>
        <end position="289"/>
    </location>
</feature>
<organism evidence="3 4">
    <name type="scientific">Durusdinium trenchii</name>
    <dbReference type="NCBI Taxonomy" id="1381693"/>
    <lineage>
        <taxon>Eukaryota</taxon>
        <taxon>Sar</taxon>
        <taxon>Alveolata</taxon>
        <taxon>Dinophyceae</taxon>
        <taxon>Suessiales</taxon>
        <taxon>Symbiodiniaceae</taxon>
        <taxon>Durusdinium</taxon>
    </lineage>
</organism>
<evidence type="ECO:0000256" key="1">
    <source>
        <dbReference type="SAM" id="Coils"/>
    </source>
</evidence>
<comment type="caution">
    <text evidence="3">The sequence shown here is derived from an EMBL/GenBank/DDBJ whole genome shotgun (WGS) entry which is preliminary data.</text>
</comment>
<accession>A0ABP0I2U7</accession>
<sequence>VKELRNTVSPFLSRIQALENQARRSNLETAPLQARLQSVEAEVLKLTRESHDWQTLRSDVEALKRRALTSSEPPRVAERRSSLGNRSALLPKELRENISHLVHRVSETVSNPLPGDEAHSDSASIPNSAGARSGSDLPIEQLQQQLREGMVSQEGYQQALQAIQELRERNLTLREKNAELVEEMLGNAGDTRSSIQTLPTWAPADQILVPPELFSTGHAPTGPAPTAHAAHAPTAAAVHAPTAAPAPVPALAGSGLLPPGAPFRHASGEGLVRTSSPERDHAVAATARA</sequence>
<feature type="region of interest" description="Disordered" evidence="2">
    <location>
        <begin position="68"/>
        <end position="88"/>
    </location>
</feature>
<feature type="non-terminal residue" evidence="3">
    <location>
        <position position="289"/>
    </location>
</feature>
<evidence type="ECO:0000313" key="4">
    <source>
        <dbReference type="Proteomes" id="UP001642464"/>
    </source>
</evidence>
<feature type="compositionally biased region" description="Low complexity" evidence="2">
    <location>
        <begin position="215"/>
        <end position="258"/>
    </location>
</feature>
<reference evidence="3 4" key="1">
    <citation type="submission" date="2024-02" db="EMBL/GenBank/DDBJ databases">
        <authorList>
            <person name="Chen Y."/>
            <person name="Shah S."/>
            <person name="Dougan E. K."/>
            <person name="Thang M."/>
            <person name="Chan C."/>
        </authorList>
    </citation>
    <scope>NUCLEOTIDE SEQUENCE [LARGE SCALE GENOMIC DNA]</scope>
</reference>
<proteinExistence type="predicted"/>
<feature type="non-terminal residue" evidence="3">
    <location>
        <position position="1"/>
    </location>
</feature>
<keyword evidence="4" id="KW-1185">Reference proteome</keyword>
<dbReference type="Proteomes" id="UP001642464">
    <property type="component" value="Unassembled WGS sequence"/>
</dbReference>
<dbReference type="EMBL" id="CAXAMM010002635">
    <property type="protein sequence ID" value="CAK8996901.1"/>
    <property type="molecule type" value="Genomic_DNA"/>
</dbReference>
<evidence type="ECO:0000313" key="3">
    <source>
        <dbReference type="EMBL" id="CAK8996901.1"/>
    </source>
</evidence>
<feature type="region of interest" description="Disordered" evidence="2">
    <location>
        <begin position="109"/>
        <end position="135"/>
    </location>
</feature>
<protein>
    <submittedName>
        <fullName evidence="3">Uncharacterized protein</fullName>
    </submittedName>
</protein>
<feature type="coiled-coil region" evidence="1">
    <location>
        <begin position="156"/>
        <end position="183"/>
    </location>
</feature>
<keyword evidence="1" id="KW-0175">Coiled coil</keyword>
<evidence type="ECO:0000256" key="2">
    <source>
        <dbReference type="SAM" id="MobiDB-lite"/>
    </source>
</evidence>
<gene>
    <name evidence="3" type="ORF">SCF082_LOCUS4982</name>
</gene>
<name>A0ABP0I2U7_9DINO</name>